<evidence type="ECO:0000313" key="2">
    <source>
        <dbReference type="EMBL" id="KAJ8401352.1"/>
    </source>
</evidence>
<feature type="region of interest" description="Disordered" evidence="1">
    <location>
        <begin position="1"/>
        <end position="96"/>
    </location>
</feature>
<keyword evidence="3" id="KW-1185">Reference proteome</keyword>
<reference evidence="2" key="1">
    <citation type="journal article" date="2023" name="Science">
        <title>Genome structures resolve the early diversification of teleost fishes.</title>
        <authorList>
            <person name="Parey E."/>
            <person name="Louis A."/>
            <person name="Montfort J."/>
            <person name="Bouchez O."/>
            <person name="Roques C."/>
            <person name="Iampietro C."/>
            <person name="Lluch J."/>
            <person name="Castinel A."/>
            <person name="Donnadieu C."/>
            <person name="Desvignes T."/>
            <person name="Floi Bucao C."/>
            <person name="Jouanno E."/>
            <person name="Wen M."/>
            <person name="Mejri S."/>
            <person name="Dirks R."/>
            <person name="Jansen H."/>
            <person name="Henkel C."/>
            <person name="Chen W.J."/>
            <person name="Zahm M."/>
            <person name="Cabau C."/>
            <person name="Klopp C."/>
            <person name="Thompson A.W."/>
            <person name="Robinson-Rechavi M."/>
            <person name="Braasch I."/>
            <person name="Lecointre G."/>
            <person name="Bobe J."/>
            <person name="Postlethwait J.H."/>
            <person name="Berthelot C."/>
            <person name="Roest Crollius H."/>
            <person name="Guiguen Y."/>
        </authorList>
    </citation>
    <scope>NUCLEOTIDE SEQUENCE</scope>
    <source>
        <strain evidence="2">NC1722</strain>
    </source>
</reference>
<evidence type="ECO:0000256" key="1">
    <source>
        <dbReference type="SAM" id="MobiDB-lite"/>
    </source>
</evidence>
<sequence>MSRRAGRQVTGGDAAPTALPGVHSGLADSLSELMSSPESHPRREMPGTEYTVCPRAVSQRSRAENTADRALGASIPGPLRSLASSRHSRATGNGTR</sequence>
<gene>
    <name evidence="2" type="ORF">AAFF_G00385830</name>
</gene>
<dbReference type="Proteomes" id="UP001221898">
    <property type="component" value="Unassembled WGS sequence"/>
</dbReference>
<dbReference type="AlphaFoldDB" id="A0AAD7WLJ9"/>
<organism evidence="2 3">
    <name type="scientific">Aldrovandia affinis</name>
    <dbReference type="NCBI Taxonomy" id="143900"/>
    <lineage>
        <taxon>Eukaryota</taxon>
        <taxon>Metazoa</taxon>
        <taxon>Chordata</taxon>
        <taxon>Craniata</taxon>
        <taxon>Vertebrata</taxon>
        <taxon>Euteleostomi</taxon>
        <taxon>Actinopterygii</taxon>
        <taxon>Neopterygii</taxon>
        <taxon>Teleostei</taxon>
        <taxon>Notacanthiformes</taxon>
        <taxon>Halosauridae</taxon>
        <taxon>Aldrovandia</taxon>
    </lineage>
</organism>
<name>A0AAD7WLJ9_9TELE</name>
<accession>A0AAD7WLJ9</accession>
<evidence type="ECO:0000313" key="3">
    <source>
        <dbReference type="Proteomes" id="UP001221898"/>
    </source>
</evidence>
<dbReference type="EMBL" id="JAINUG010000071">
    <property type="protein sequence ID" value="KAJ8401352.1"/>
    <property type="molecule type" value="Genomic_DNA"/>
</dbReference>
<proteinExistence type="predicted"/>
<comment type="caution">
    <text evidence="2">The sequence shown here is derived from an EMBL/GenBank/DDBJ whole genome shotgun (WGS) entry which is preliminary data.</text>
</comment>
<protein>
    <submittedName>
        <fullName evidence="2">Uncharacterized protein</fullName>
    </submittedName>
</protein>